<sequence length="241" mass="24771">MALSYSFIFTLFAFSAVVLAGPGGRHGHGGGGFGGAPQLPPFLQNVTAEGRQAFFAIVSNTSLTISETESQISSWAQTYGVSSQVTEFQTKVEEKLNEIKQNVTAVINNLSTVETQLEAIFANKSQTIREQFQALGQLKDQYPQEVGVLLFLAKPKGEHGGQGPFGGFPGGHQGGFPGGNQGGFGGNQGGFGGNQGGFPFGNQGGNQGGFPFGNPGNQGGFGGNQGGNQGGFGGNRGGRGF</sequence>
<feature type="chain" id="PRO_5004201579" evidence="2">
    <location>
        <begin position="21"/>
        <end position="241"/>
    </location>
</feature>
<gene>
    <name evidence="4 6" type="primary">srlf-30</name>
    <name evidence="4" type="ORF">CELE_ZK596.1</name>
    <name evidence="6" type="ORF">ZK596.1</name>
</gene>
<dbReference type="Bgee" id="WBGene00014006">
    <property type="expression patterns" value="Expressed in adult organism and 2 other cell types or tissues"/>
</dbReference>
<dbReference type="CTD" id="177982"/>
<dbReference type="STRING" id="6239.ZK596.1.1"/>
<evidence type="ECO:0000256" key="1">
    <source>
        <dbReference type="SAM" id="MobiDB-lite"/>
    </source>
</evidence>
<keyword evidence="2" id="KW-0732">Signal</keyword>
<dbReference type="RefSeq" id="NP_502026.1">
    <property type="nucleotide sequence ID" value="NM_069625.7"/>
</dbReference>
<dbReference type="OrthoDB" id="5872244at2759"/>
<dbReference type="PhylomeDB" id="Q23545"/>
<dbReference type="PaxDb" id="6239-ZK596.1"/>
<dbReference type="PIR" id="T27929">
    <property type="entry name" value="T27929"/>
</dbReference>
<dbReference type="PANTHER" id="PTHR21593:SF31">
    <property type="entry name" value="SXP_RAL-2 FAMILY PROTEIN ANI S 5-LIKE CATION-BINDING DOMAIN-CONTAINING PROTEIN"/>
    <property type="match status" value="1"/>
</dbReference>
<dbReference type="InParanoid" id="Q23545"/>
<accession>Q23545</accession>
<evidence type="ECO:0000256" key="2">
    <source>
        <dbReference type="SAM" id="SignalP"/>
    </source>
</evidence>
<evidence type="ECO:0000259" key="3">
    <source>
        <dbReference type="Pfam" id="PF02520"/>
    </source>
</evidence>
<dbReference type="PANTHER" id="PTHR21593">
    <property type="entry name" value="PRION-LIKE- Q/N-RICH -DOMAIN-BEARING PROTEIN PROTEIN"/>
    <property type="match status" value="1"/>
</dbReference>
<dbReference type="UCSC" id="ZK596.1">
    <property type="organism name" value="c. elegans"/>
</dbReference>
<keyword evidence="7" id="KW-1267">Proteomics identification</keyword>
<dbReference type="KEGG" id="cel:CELE_ZK596.1"/>
<proteinExistence type="evidence at protein level"/>
<feature type="domain" description="SXP/RAL-2 family protein Ani s 5-like cation-binding" evidence="3">
    <location>
        <begin position="49"/>
        <end position="154"/>
    </location>
</feature>
<evidence type="ECO:0000313" key="5">
    <source>
        <dbReference type="Proteomes" id="UP000001940"/>
    </source>
</evidence>
<dbReference type="InterPro" id="IPR003677">
    <property type="entry name" value="ANIS5_cation-bd"/>
</dbReference>
<evidence type="ECO:0007829" key="7">
    <source>
        <dbReference type="PeptideAtlas" id="Q23545"/>
    </source>
</evidence>
<reference evidence="4 5" key="1">
    <citation type="journal article" date="1998" name="Science">
        <title>Genome sequence of the nematode C. elegans: a platform for investigating biology.</title>
        <authorList>
            <consortium name="The C. elegans sequencing consortium"/>
            <person name="Sulson J.E."/>
            <person name="Waterston R."/>
        </authorList>
    </citation>
    <scope>NUCLEOTIDE SEQUENCE [LARGE SCALE GENOMIC DNA]</scope>
    <source>
        <strain evidence="4 5">Bristol N2</strain>
    </source>
</reference>
<dbReference type="HOGENOM" id="CLU_084863_0_0_1"/>
<protein>
    <submittedName>
        <fullName evidence="4">SXP/RAL-2 family protein Ani s 5-like cation-binding domain-containing protein</fullName>
    </submittedName>
</protein>
<organism evidence="4 5">
    <name type="scientific">Caenorhabditis elegans</name>
    <dbReference type="NCBI Taxonomy" id="6239"/>
    <lineage>
        <taxon>Eukaryota</taxon>
        <taxon>Metazoa</taxon>
        <taxon>Ecdysozoa</taxon>
        <taxon>Nematoda</taxon>
        <taxon>Chromadorea</taxon>
        <taxon>Rhabditida</taxon>
        <taxon>Rhabditina</taxon>
        <taxon>Rhabditomorpha</taxon>
        <taxon>Rhabditoidea</taxon>
        <taxon>Rhabditidae</taxon>
        <taxon>Peloderinae</taxon>
        <taxon>Caenorhabditis</taxon>
    </lineage>
</organism>
<dbReference type="InterPro" id="IPR052823">
    <property type="entry name" value="SXP/RAL-2_related"/>
</dbReference>
<evidence type="ECO:0000313" key="6">
    <source>
        <dbReference type="WormBase" id="ZK596.1"/>
    </source>
</evidence>
<dbReference type="FunCoup" id="Q23545">
    <property type="interactions" value="439"/>
</dbReference>
<dbReference type="OMA" id="QYPQEVG"/>
<feature type="signal peptide" evidence="2">
    <location>
        <begin position="1"/>
        <end position="20"/>
    </location>
</feature>
<dbReference type="EMBL" id="BX284604">
    <property type="protein sequence ID" value="CAA93430.1"/>
    <property type="molecule type" value="Genomic_DNA"/>
</dbReference>
<dbReference type="WormBase" id="ZK596.1">
    <property type="protein sequence ID" value="CE06631"/>
    <property type="gene ID" value="WBGene00014006"/>
    <property type="gene designation" value="srlf-30"/>
</dbReference>
<name>Q23545_CAEEL</name>
<dbReference type="GeneID" id="177982"/>
<dbReference type="Pfam" id="PF02520">
    <property type="entry name" value="ANIS5_cation-bd"/>
    <property type="match status" value="1"/>
</dbReference>
<dbReference type="AGR" id="WB:WBGene00014006"/>
<dbReference type="Proteomes" id="UP000001940">
    <property type="component" value="Chromosome IV"/>
</dbReference>
<keyword evidence="5" id="KW-1185">Reference proteome</keyword>
<dbReference type="eggNOG" id="ENOG502S4BN">
    <property type="taxonomic scope" value="Eukaryota"/>
</dbReference>
<evidence type="ECO:0000313" key="4">
    <source>
        <dbReference type="EMBL" id="CAA93430.1"/>
    </source>
</evidence>
<dbReference type="PeptideAtlas" id="Q23545"/>
<dbReference type="AlphaFoldDB" id="Q23545"/>
<feature type="region of interest" description="Disordered" evidence="1">
    <location>
        <begin position="204"/>
        <end position="241"/>
    </location>
</feature>